<dbReference type="EMBL" id="JASXSX010000005">
    <property type="protein sequence ID" value="MDT3768054.1"/>
    <property type="molecule type" value="Genomic_DNA"/>
</dbReference>
<feature type="signal peptide" evidence="1">
    <location>
        <begin position="1"/>
        <end position="27"/>
    </location>
</feature>
<evidence type="ECO:0000256" key="3">
    <source>
        <dbReference type="SAM" id="Phobius"/>
    </source>
</evidence>
<dbReference type="PRINTS" id="PR01607">
    <property type="entry name" value="APYRASEFAMLY"/>
</dbReference>
<keyword evidence="6" id="KW-1185">Reference proteome</keyword>
<feature type="region of interest" description="Disordered" evidence="2">
    <location>
        <begin position="672"/>
        <end position="721"/>
    </location>
</feature>
<dbReference type="InterPro" id="IPR036907">
    <property type="entry name" value="5'-Nucleotdase_C_sf"/>
</dbReference>
<dbReference type="InterPro" id="IPR008334">
    <property type="entry name" value="5'-Nucleotdase_C"/>
</dbReference>
<dbReference type="Gene3D" id="3.90.780.10">
    <property type="entry name" value="5'-Nucleotidase, C-terminal domain"/>
    <property type="match status" value="1"/>
</dbReference>
<feature type="domain" description="5'-Nucleotidase C-terminal" evidence="4">
    <location>
        <begin position="370"/>
        <end position="523"/>
    </location>
</feature>
<feature type="chain" id="PRO_5044997733" evidence="1">
    <location>
        <begin position="28"/>
        <end position="757"/>
    </location>
</feature>
<keyword evidence="1 5" id="KW-0378">Hydrolase</keyword>
<feature type="transmembrane region" description="Helical" evidence="3">
    <location>
        <begin position="733"/>
        <end position="754"/>
    </location>
</feature>
<gene>
    <name evidence="5" type="ORF">QS713_08290</name>
</gene>
<keyword evidence="3" id="KW-1133">Transmembrane helix</keyword>
<organism evidence="5 6">
    <name type="scientific">Gleimia hominis</name>
    <dbReference type="NCBI Taxonomy" id="595468"/>
    <lineage>
        <taxon>Bacteria</taxon>
        <taxon>Bacillati</taxon>
        <taxon>Actinomycetota</taxon>
        <taxon>Actinomycetes</taxon>
        <taxon>Actinomycetales</taxon>
        <taxon>Actinomycetaceae</taxon>
        <taxon>Gleimia</taxon>
    </lineage>
</organism>
<keyword evidence="1" id="KW-0732">Signal</keyword>
<name>A0ABU3ICG2_9ACTO</name>
<dbReference type="RefSeq" id="WP_313274398.1">
    <property type="nucleotide sequence ID" value="NZ_JASXSX010000005.1"/>
</dbReference>
<comment type="similarity">
    <text evidence="1">Belongs to the 5'-nucleotidase family.</text>
</comment>
<dbReference type="SUPFAM" id="SSF55816">
    <property type="entry name" value="5'-nucleotidase (syn. UDP-sugar hydrolase), C-terminal domain"/>
    <property type="match status" value="1"/>
</dbReference>
<dbReference type="GO" id="GO:0016787">
    <property type="term" value="F:hydrolase activity"/>
    <property type="evidence" value="ECO:0007669"/>
    <property type="project" value="UniProtKB-KW"/>
</dbReference>
<dbReference type="InterPro" id="IPR029052">
    <property type="entry name" value="Metallo-depent_PP-like"/>
</dbReference>
<dbReference type="Proteomes" id="UP001247542">
    <property type="component" value="Unassembled WGS sequence"/>
</dbReference>
<dbReference type="InterPro" id="IPR006179">
    <property type="entry name" value="5_nucleotidase/apyrase"/>
</dbReference>
<sequence length="757" mass="79939">MNTFRRTAAALGVSALALLSFPQAALADDTTSDGGADVVELDLYKLTDVHGHIDQVKKDGKVTEAGIASMGCYLDAAMADNKNSSFTLLGDNIGASPYLSAALKDNPTIEALNELHPEASTIGNHELDMGQDVFKARVDGSDPEFVQLQFPYLGANVEGLGEYKAADGTMKPYLGDYVIKEMPAGAKVAFIGAIAQDVPYKLSPKTTEGMEFNDPIERINTLAKDLKESGKANVVVAMLDDDVKNNYPKMGKYVDALMGGDTHVPYDFDMVSGSEGNKLSAVASGSYTDNLGLIKIKYNTKTNKVVESNADLIPAAKVAECGQKTQIQEKIDKAKEASEAKGNEIISSNVNGPFKRGVFTEAGGRTSPGSNRGIESSLGDLVADSFKERVKTKEGESVDIGIINAGGLREDLIPNEKGEVTYQQTFAVQPFSNYVGYTSITGADFKELLEQQWKTNLSSQNSRPMLKLGLSSNVSYTYDPAAEFGKRITSVLIDGKPVQADKKYTIGSSVFILEGGDSFPAITKQGDPIVSDGVDRDLFNDYLKSKDTIKPREIKGSVGVTLPKDPVENGKEISIALRGLSFSEGPSITKQVSVKVGDTEAKANVNNDLTDANAENEKAIITTDGAGQASVKVKAQADCDANAGKNVALPVRVSTDFGEVVKADNGLAVTVNCPKKATTPGTNPSEGGNQQGGNQGNQTTPPANNNAGTKPGHVANGKQHNASGKLVRTGAQVTGAVIGAAALLVLGAGLVYAMRRR</sequence>
<dbReference type="PANTHER" id="PTHR11575">
    <property type="entry name" value="5'-NUCLEOTIDASE-RELATED"/>
    <property type="match status" value="1"/>
</dbReference>
<evidence type="ECO:0000256" key="2">
    <source>
        <dbReference type="SAM" id="MobiDB-lite"/>
    </source>
</evidence>
<evidence type="ECO:0000259" key="4">
    <source>
        <dbReference type="Pfam" id="PF02872"/>
    </source>
</evidence>
<evidence type="ECO:0000313" key="5">
    <source>
        <dbReference type="EMBL" id="MDT3768054.1"/>
    </source>
</evidence>
<dbReference type="Pfam" id="PF02872">
    <property type="entry name" value="5_nucleotid_C"/>
    <property type="match status" value="1"/>
</dbReference>
<comment type="caution">
    <text evidence="5">The sequence shown here is derived from an EMBL/GenBank/DDBJ whole genome shotgun (WGS) entry which is preliminary data.</text>
</comment>
<evidence type="ECO:0000256" key="1">
    <source>
        <dbReference type="RuleBase" id="RU362119"/>
    </source>
</evidence>
<proteinExistence type="inferred from homology"/>
<keyword evidence="1" id="KW-0547">Nucleotide-binding</keyword>
<accession>A0ABU3ICG2</accession>
<dbReference type="PANTHER" id="PTHR11575:SF24">
    <property type="entry name" value="5'-NUCLEOTIDASE"/>
    <property type="match status" value="1"/>
</dbReference>
<feature type="compositionally biased region" description="Polar residues" evidence="2">
    <location>
        <begin position="699"/>
        <end position="708"/>
    </location>
</feature>
<keyword evidence="3" id="KW-0812">Transmembrane</keyword>
<evidence type="ECO:0000313" key="6">
    <source>
        <dbReference type="Proteomes" id="UP001247542"/>
    </source>
</evidence>
<protein>
    <submittedName>
        <fullName evidence="5">Bifunctional UDP-sugar hydrolase/5'-nucleotidase</fullName>
    </submittedName>
</protein>
<keyword evidence="3" id="KW-0472">Membrane</keyword>
<dbReference type="Gene3D" id="3.60.21.10">
    <property type="match status" value="1"/>
</dbReference>
<reference evidence="5 6" key="1">
    <citation type="submission" date="2023-06" db="EMBL/GenBank/DDBJ databases">
        <title>Draft genome sequence of Gleimia hominis type strain CCUG 57540T.</title>
        <authorList>
            <person name="Salva-Serra F."/>
            <person name="Cardew S."/>
            <person name="Jensie Markopoulos S."/>
            <person name="Ohlen M."/>
            <person name="Inganas E."/>
            <person name="Svensson-Stadler L."/>
            <person name="Moore E.R.B."/>
        </authorList>
    </citation>
    <scope>NUCLEOTIDE SEQUENCE [LARGE SCALE GENOMIC DNA]</scope>
    <source>
        <strain evidence="5 6">CCUG 57540</strain>
    </source>
</reference>
<dbReference type="SUPFAM" id="SSF56300">
    <property type="entry name" value="Metallo-dependent phosphatases"/>
    <property type="match status" value="1"/>
</dbReference>